<name>A0AAW1SV56_9CHLO</name>
<feature type="coiled-coil region" evidence="1">
    <location>
        <begin position="275"/>
        <end position="302"/>
    </location>
</feature>
<keyword evidence="3" id="KW-0812">Transmembrane</keyword>
<keyword evidence="3" id="KW-0472">Membrane</keyword>
<keyword evidence="3" id="KW-1133">Transmembrane helix</keyword>
<feature type="transmembrane region" description="Helical" evidence="3">
    <location>
        <begin position="357"/>
        <end position="377"/>
    </location>
</feature>
<accession>A0AAW1SV56</accession>
<dbReference type="Proteomes" id="UP001485043">
    <property type="component" value="Unassembled WGS sequence"/>
</dbReference>
<sequence>MPSDSDSNSDQEVAALQLTPKSTVAISEGDRGASVYSRTSTPGSQTDSYISAQLRSSPYVAAHLRSPLQDKRSQSPFSPALTMNGLYSPTTGDHKVFATPMDKTPAMAPTPAMDYVKENVAPHSAQQDSNPAHPAQSLPDETSSVSRSHQSIEHLERRLELVEMGQSQHAASDQAVCLEEAEELARRHEAGGQASPSDQLWDMQEEVANGLQHAKETMQEDLHVAKQEMQNAWQADLQQALLTSPLKDALNETALRSLIEKALNQQEAQAEQHANIDIEQLHQRLSNEADALSARIAHLEGLKAEADGQATCIAEQTNVPVQAPSVTSKTCAQSQELAPALQGSVELLGATQRPQGGWLFMMAAIAFFSAISLAAVVNSAWEQHGSLPAT</sequence>
<feature type="compositionally biased region" description="Polar residues" evidence="2">
    <location>
        <begin position="36"/>
        <end position="49"/>
    </location>
</feature>
<feature type="compositionally biased region" description="Polar residues" evidence="2">
    <location>
        <begin position="139"/>
        <end position="148"/>
    </location>
</feature>
<evidence type="ECO:0000256" key="1">
    <source>
        <dbReference type="SAM" id="Coils"/>
    </source>
</evidence>
<keyword evidence="1" id="KW-0175">Coiled coil</keyword>
<evidence type="ECO:0000256" key="2">
    <source>
        <dbReference type="SAM" id="MobiDB-lite"/>
    </source>
</evidence>
<dbReference type="EMBL" id="JALJOV010000961">
    <property type="protein sequence ID" value="KAK9857607.1"/>
    <property type="molecule type" value="Genomic_DNA"/>
</dbReference>
<comment type="caution">
    <text evidence="4">The sequence shown here is derived from an EMBL/GenBank/DDBJ whole genome shotgun (WGS) entry which is preliminary data.</text>
</comment>
<reference evidence="4 5" key="1">
    <citation type="journal article" date="2024" name="Nat. Commun.">
        <title>Phylogenomics reveals the evolutionary origins of lichenization in chlorophyte algae.</title>
        <authorList>
            <person name="Puginier C."/>
            <person name="Libourel C."/>
            <person name="Otte J."/>
            <person name="Skaloud P."/>
            <person name="Haon M."/>
            <person name="Grisel S."/>
            <person name="Petersen M."/>
            <person name="Berrin J.G."/>
            <person name="Delaux P.M."/>
            <person name="Dal Grande F."/>
            <person name="Keller J."/>
        </authorList>
    </citation>
    <scope>NUCLEOTIDE SEQUENCE [LARGE SCALE GENOMIC DNA]</scope>
    <source>
        <strain evidence="4 5">SAG 2523</strain>
    </source>
</reference>
<proteinExistence type="predicted"/>
<dbReference type="AlphaFoldDB" id="A0AAW1SV56"/>
<evidence type="ECO:0000256" key="3">
    <source>
        <dbReference type="SAM" id="Phobius"/>
    </source>
</evidence>
<evidence type="ECO:0000313" key="4">
    <source>
        <dbReference type="EMBL" id="KAK9857607.1"/>
    </source>
</evidence>
<feature type="region of interest" description="Disordered" evidence="2">
    <location>
        <begin position="121"/>
        <end position="148"/>
    </location>
</feature>
<feature type="region of interest" description="Disordered" evidence="2">
    <location>
        <begin position="1"/>
        <end position="49"/>
    </location>
</feature>
<feature type="compositionally biased region" description="Polar residues" evidence="2">
    <location>
        <begin position="1"/>
        <end position="11"/>
    </location>
</feature>
<gene>
    <name evidence="4" type="ORF">WJX84_008473</name>
</gene>
<organism evidence="4 5">
    <name type="scientific">Apatococcus fuscideae</name>
    <dbReference type="NCBI Taxonomy" id="2026836"/>
    <lineage>
        <taxon>Eukaryota</taxon>
        <taxon>Viridiplantae</taxon>
        <taxon>Chlorophyta</taxon>
        <taxon>core chlorophytes</taxon>
        <taxon>Trebouxiophyceae</taxon>
        <taxon>Chlorellales</taxon>
        <taxon>Chlorellaceae</taxon>
        <taxon>Apatococcus</taxon>
    </lineage>
</organism>
<keyword evidence="5" id="KW-1185">Reference proteome</keyword>
<evidence type="ECO:0000313" key="5">
    <source>
        <dbReference type="Proteomes" id="UP001485043"/>
    </source>
</evidence>
<feature type="region of interest" description="Disordered" evidence="2">
    <location>
        <begin position="63"/>
        <end position="86"/>
    </location>
</feature>
<protein>
    <submittedName>
        <fullName evidence="4">Uncharacterized protein</fullName>
    </submittedName>
</protein>